<dbReference type="GO" id="GO:0000981">
    <property type="term" value="F:DNA-binding transcription factor activity, RNA polymerase II-specific"/>
    <property type="evidence" value="ECO:0007669"/>
    <property type="project" value="TreeGrafter"/>
</dbReference>
<comment type="subcellular location">
    <subcellularLocation>
        <location evidence="1">Nucleus</location>
    </subcellularLocation>
</comment>
<dbReference type="InterPro" id="IPR036638">
    <property type="entry name" value="HLH_DNA-bd_sf"/>
</dbReference>
<evidence type="ECO:0000256" key="2">
    <source>
        <dbReference type="ARBA" id="ARBA00023015"/>
    </source>
</evidence>
<evidence type="ECO:0000313" key="8">
    <source>
        <dbReference type="Proteomes" id="UP000594263"/>
    </source>
</evidence>
<dbReference type="EnsemblPlants" id="Kaladp0747s0001.1.v1.1">
    <property type="protein sequence ID" value="Kaladp0747s0001.1.v1.1"/>
    <property type="gene ID" value="Kaladp0747s0001.v1.1"/>
</dbReference>
<dbReference type="SMART" id="SM00353">
    <property type="entry name" value="HLH"/>
    <property type="match status" value="1"/>
</dbReference>
<dbReference type="Pfam" id="PF00010">
    <property type="entry name" value="HLH"/>
    <property type="match status" value="1"/>
</dbReference>
<keyword evidence="8" id="KW-1185">Reference proteome</keyword>
<dbReference type="FunFam" id="4.10.280.10:FF:000021">
    <property type="entry name" value="Transcription factor bHLH130 family"/>
    <property type="match status" value="1"/>
</dbReference>
<evidence type="ECO:0000259" key="6">
    <source>
        <dbReference type="PROSITE" id="PS50888"/>
    </source>
</evidence>
<dbReference type="PANTHER" id="PTHR16223">
    <property type="entry name" value="TRANSCRIPTION FACTOR BHLH83-RELATED"/>
    <property type="match status" value="1"/>
</dbReference>
<evidence type="ECO:0000256" key="1">
    <source>
        <dbReference type="ARBA" id="ARBA00004123"/>
    </source>
</evidence>
<dbReference type="GO" id="GO:0000978">
    <property type="term" value="F:RNA polymerase II cis-regulatory region sequence-specific DNA binding"/>
    <property type="evidence" value="ECO:0007669"/>
    <property type="project" value="TreeGrafter"/>
</dbReference>
<proteinExistence type="predicted"/>
<dbReference type="Gramene" id="Kaladp0747s0001.1.v1.1">
    <property type="protein sequence ID" value="Kaladp0747s0001.1.v1.1"/>
    <property type="gene ID" value="Kaladp0747s0001.v1.1"/>
</dbReference>
<keyword evidence="5" id="KW-0539">Nucleus</keyword>
<dbReference type="Gene3D" id="4.10.280.10">
    <property type="entry name" value="Helix-loop-helix DNA-binding domain"/>
    <property type="match status" value="1"/>
</dbReference>
<name>A0A7N1A701_KALFE</name>
<sequence length="363" mass="39606">MDADLQQAHQFNPIAAGCGLTRYKSAPTSYFSSFVMDYKDVLRPPPPKPLSPQFDRIFAQLAAEISGDHALDVEATMPVAKHQIEQPEQLMMASYTPSAALPPPHPLSRTSSGVDAFYRGLKPSAPPVRIPVVEKQSSGSNLARHNSLPSGLFSQIDVHNVAAAYFGAGSSQANSSTGLMSAYSGIGDDNTKQSNPEEADDYMINGFWNDSPSTKKLLTGVKRERAEDEFLMGGVLDDVKPFSGESSIPGGEAKKPGLLSHHLSLPKSSMEILSAMEKFLELPDTSVPVGVRARRGCATHPRSIAERVRRTKISEKMRKLQELVPNMDKQTNTSDMLDLAVDYIKDLQERVQILKACSERCTC</sequence>
<dbReference type="PROSITE" id="PS50888">
    <property type="entry name" value="BHLH"/>
    <property type="match status" value="1"/>
</dbReference>
<organism evidence="7 8">
    <name type="scientific">Kalanchoe fedtschenkoi</name>
    <name type="common">Lavender scallops</name>
    <name type="synonym">South American air plant</name>
    <dbReference type="NCBI Taxonomy" id="63787"/>
    <lineage>
        <taxon>Eukaryota</taxon>
        <taxon>Viridiplantae</taxon>
        <taxon>Streptophyta</taxon>
        <taxon>Embryophyta</taxon>
        <taxon>Tracheophyta</taxon>
        <taxon>Spermatophyta</taxon>
        <taxon>Magnoliopsida</taxon>
        <taxon>eudicotyledons</taxon>
        <taxon>Gunneridae</taxon>
        <taxon>Pentapetalae</taxon>
        <taxon>Saxifragales</taxon>
        <taxon>Crassulaceae</taxon>
        <taxon>Kalanchoe</taxon>
    </lineage>
</organism>
<dbReference type="InterPro" id="IPR011598">
    <property type="entry name" value="bHLH_dom"/>
</dbReference>
<feature type="domain" description="BHLH" evidence="6">
    <location>
        <begin position="297"/>
        <end position="347"/>
    </location>
</feature>
<dbReference type="GO" id="GO:0005634">
    <property type="term" value="C:nucleus"/>
    <property type="evidence" value="ECO:0007669"/>
    <property type="project" value="UniProtKB-SubCell"/>
</dbReference>
<protein>
    <recommendedName>
        <fullName evidence="6">BHLH domain-containing protein</fullName>
    </recommendedName>
</protein>
<evidence type="ECO:0000313" key="7">
    <source>
        <dbReference type="EnsemblPlants" id="Kaladp0747s0001.1.v1.1"/>
    </source>
</evidence>
<keyword evidence="2" id="KW-0805">Transcription regulation</keyword>
<keyword evidence="3" id="KW-0238">DNA-binding</keyword>
<accession>A0A7N1A701</accession>
<evidence type="ECO:0000256" key="3">
    <source>
        <dbReference type="ARBA" id="ARBA00023125"/>
    </source>
</evidence>
<evidence type="ECO:0000256" key="4">
    <source>
        <dbReference type="ARBA" id="ARBA00023163"/>
    </source>
</evidence>
<dbReference type="SUPFAM" id="SSF47459">
    <property type="entry name" value="HLH, helix-loop-helix DNA-binding domain"/>
    <property type="match status" value="1"/>
</dbReference>
<dbReference type="AlphaFoldDB" id="A0A7N1A701"/>
<keyword evidence="4" id="KW-0804">Transcription</keyword>
<reference evidence="7" key="1">
    <citation type="submission" date="2021-01" db="UniProtKB">
        <authorList>
            <consortium name="EnsemblPlants"/>
        </authorList>
    </citation>
    <scope>IDENTIFICATION</scope>
</reference>
<dbReference type="OMA" id="ACSERCT"/>
<dbReference type="PANTHER" id="PTHR16223:SF125">
    <property type="entry name" value="OS08G0506700 PROTEIN"/>
    <property type="match status" value="1"/>
</dbReference>
<dbReference type="Proteomes" id="UP000594263">
    <property type="component" value="Unplaced"/>
</dbReference>
<dbReference type="GO" id="GO:0046983">
    <property type="term" value="F:protein dimerization activity"/>
    <property type="evidence" value="ECO:0007669"/>
    <property type="project" value="InterPro"/>
</dbReference>
<evidence type="ECO:0000256" key="5">
    <source>
        <dbReference type="ARBA" id="ARBA00023242"/>
    </source>
</evidence>
<dbReference type="InterPro" id="IPR045843">
    <property type="entry name" value="IND-like"/>
</dbReference>